<name>A0A2W5TD41_9BACT</name>
<reference evidence="2 3" key="1">
    <citation type="submission" date="2017-08" db="EMBL/GenBank/DDBJ databases">
        <title>Infants hospitalized years apart are colonized by the same room-sourced microbial strains.</title>
        <authorList>
            <person name="Brooks B."/>
            <person name="Olm M.R."/>
            <person name="Firek B.A."/>
            <person name="Baker R."/>
            <person name="Thomas B.C."/>
            <person name="Morowitz M.J."/>
            <person name="Banfield J.F."/>
        </authorList>
    </citation>
    <scope>NUCLEOTIDE SEQUENCE [LARGE SCALE GENOMIC DNA]</scope>
    <source>
        <strain evidence="2">S2_003_000_R2_14</strain>
    </source>
</reference>
<proteinExistence type="predicted"/>
<comment type="caution">
    <text evidence="2">The sequence shown here is derived from an EMBL/GenBank/DDBJ whole genome shotgun (WGS) entry which is preliminary data.</text>
</comment>
<gene>
    <name evidence="2" type="ORF">DI536_18370</name>
</gene>
<protein>
    <submittedName>
        <fullName evidence="2">Uncharacterized protein</fullName>
    </submittedName>
</protein>
<evidence type="ECO:0000256" key="1">
    <source>
        <dbReference type="SAM" id="MobiDB-lite"/>
    </source>
</evidence>
<dbReference type="Gene3D" id="3.30.300.20">
    <property type="match status" value="1"/>
</dbReference>
<dbReference type="AlphaFoldDB" id="A0A2W5TD41"/>
<dbReference type="Proteomes" id="UP000249061">
    <property type="component" value="Unassembled WGS sequence"/>
</dbReference>
<evidence type="ECO:0000313" key="2">
    <source>
        <dbReference type="EMBL" id="PZR11103.1"/>
    </source>
</evidence>
<evidence type="ECO:0000313" key="3">
    <source>
        <dbReference type="Proteomes" id="UP000249061"/>
    </source>
</evidence>
<sequence length="229" mass="25274">MSEAVDTKREQTETLLADVFKLMEYPAKLEFKDMTDGSLGVAVHFDGELPGITAGKRSHLVDSVQFWLNKVVNRPNTTRRWVNLGVNSFPEPRAQQAEKPEKPAKVEAAAPVAKKEAPKKEAAPVKEKPAPVSKKVDERTLKPAADPLFTAAGKLLAEKSAKLGRVYAVMGLSNDQRALMLQAADAVKGQTAKAEGEGHWRRFTVTPEKLTVIPRKQVMPDYDDEDEDE</sequence>
<feature type="compositionally biased region" description="Basic and acidic residues" evidence="1">
    <location>
        <begin position="96"/>
        <end position="105"/>
    </location>
</feature>
<accession>A0A2W5TD41</accession>
<feature type="compositionally biased region" description="Basic and acidic residues" evidence="1">
    <location>
        <begin position="113"/>
        <end position="135"/>
    </location>
</feature>
<feature type="region of interest" description="Disordered" evidence="1">
    <location>
        <begin position="92"/>
        <end position="135"/>
    </location>
</feature>
<organism evidence="2 3">
    <name type="scientific">Archangium gephyra</name>
    <dbReference type="NCBI Taxonomy" id="48"/>
    <lineage>
        <taxon>Bacteria</taxon>
        <taxon>Pseudomonadati</taxon>
        <taxon>Myxococcota</taxon>
        <taxon>Myxococcia</taxon>
        <taxon>Myxococcales</taxon>
        <taxon>Cystobacterineae</taxon>
        <taxon>Archangiaceae</taxon>
        <taxon>Archangium</taxon>
    </lineage>
</organism>
<dbReference type="EMBL" id="QFQP01000015">
    <property type="protein sequence ID" value="PZR11103.1"/>
    <property type="molecule type" value="Genomic_DNA"/>
</dbReference>
<dbReference type="InterPro" id="IPR015946">
    <property type="entry name" value="KH_dom-like_a/b"/>
</dbReference>